<evidence type="ECO:0000313" key="1">
    <source>
        <dbReference type="EMBL" id="CAB4148929.1"/>
    </source>
</evidence>
<evidence type="ECO:0000313" key="3">
    <source>
        <dbReference type="EMBL" id="CAB4173564.1"/>
    </source>
</evidence>
<sequence length="738" mass="79937">MPTLDPQYMLMPPLQQVIHDKADGSLLTFGYVTFYQDTARTILKPVYQLSRSPSNEYIYTQLVNPLRLSGIGSYVDENGNNIIPYLKPYDALGAVDLYYITVESQDHVFQFDMEAWPNTIFSSGEDIFDSSGNQISNPQFTQISFTPSLTTGAHVYTVSGSNHEVEVAPGWTIRTSGTGTVTVKQIAVVDTGAITSPPFALDITSSGITSLSLRQRFANSPRLFVGGHVNASIVVNSQNGSSSPITVSYVPSSGTAHVFFSSTIGASSVFQEFFGTTTIAGGTINPTPATTGYVDFVVTIQPSAHIQITSLQMVSVLGENSILPFQQESSQRQLDFLFHYYKQWLAFKPVTNLMTAWDFALNPAQFGGPTQTINSNAITGNCKYIWDQTICGRAVGDYDVIRNSVNSGFQATSTVANSSFFMMQYLTKDDISDIRQTPISINVLARVGNVGDSNMKIYLFRAPPTASIPTLPAGIGTLNAAGEFTLTAAGWTEVPRADQGLATADLERGVPIDDMGFNQWQIVDASQLTNTSYLACVVTFSTTTLGTQTIVDSINVCSGNVPCRPAPEAPTDVLQQCQYYYEKTYQAATAPGTVTTVGSRIEPTFYTAVAITTDGYVSSFTMYFQNKRLVLSFTGPTKNITFYTTTIATADRMGIRVFRDGVVVPSNVTPGANIILNPINTGSGSFDFGNYLSLSSSSNSSAMILSVDTSTLAVSWNNANGEVFLQYHFVIDQRLGVV</sequence>
<dbReference type="EMBL" id="LR796903">
    <property type="protein sequence ID" value="CAB4173564.1"/>
    <property type="molecule type" value="Genomic_DNA"/>
</dbReference>
<protein>
    <submittedName>
        <fullName evidence="1">Uncharacterized protein</fullName>
    </submittedName>
</protein>
<organism evidence="1">
    <name type="scientific">uncultured Caudovirales phage</name>
    <dbReference type="NCBI Taxonomy" id="2100421"/>
    <lineage>
        <taxon>Viruses</taxon>
        <taxon>Duplodnaviria</taxon>
        <taxon>Heunggongvirae</taxon>
        <taxon>Uroviricota</taxon>
        <taxon>Caudoviricetes</taxon>
        <taxon>Peduoviridae</taxon>
        <taxon>Maltschvirus</taxon>
        <taxon>Maltschvirus maltsch</taxon>
    </lineage>
</organism>
<dbReference type="EMBL" id="LR796511">
    <property type="protein sequence ID" value="CAB4148929.1"/>
    <property type="molecule type" value="Genomic_DNA"/>
</dbReference>
<reference evidence="1" key="1">
    <citation type="submission" date="2020-04" db="EMBL/GenBank/DDBJ databases">
        <authorList>
            <person name="Chiriac C."/>
            <person name="Salcher M."/>
            <person name="Ghai R."/>
            <person name="Kavagutti S V."/>
        </authorList>
    </citation>
    <scope>NUCLEOTIDE SEQUENCE</scope>
</reference>
<gene>
    <name evidence="4" type="ORF">UFOVP1026_48</name>
    <name evidence="5" type="ORF">UFOVP1180_32</name>
    <name evidence="6" type="ORF">UFOVP1629_24</name>
    <name evidence="1" type="ORF">UFOVP527_38</name>
    <name evidence="2" type="ORF">UFOVP855_8</name>
    <name evidence="3" type="ORF">UFOVP954_13</name>
</gene>
<evidence type="ECO:0000313" key="6">
    <source>
        <dbReference type="EMBL" id="CAB4220382.1"/>
    </source>
</evidence>
<proteinExistence type="predicted"/>
<evidence type="ECO:0000313" key="5">
    <source>
        <dbReference type="EMBL" id="CAB4188535.1"/>
    </source>
</evidence>
<dbReference type="EMBL" id="LR797123">
    <property type="protein sequence ID" value="CAB4188535.1"/>
    <property type="molecule type" value="Genomic_DNA"/>
</dbReference>
<accession>A0A6J5MYU2</accession>
<name>A0A6J5MYU2_9CAUD</name>
<dbReference type="EMBL" id="LR797494">
    <property type="protein sequence ID" value="CAB4220382.1"/>
    <property type="molecule type" value="Genomic_DNA"/>
</dbReference>
<evidence type="ECO:0000313" key="2">
    <source>
        <dbReference type="EMBL" id="CAB4167230.1"/>
    </source>
</evidence>
<evidence type="ECO:0000313" key="4">
    <source>
        <dbReference type="EMBL" id="CAB4179266.1"/>
    </source>
</evidence>
<dbReference type="EMBL" id="LR796809">
    <property type="protein sequence ID" value="CAB4167230.1"/>
    <property type="molecule type" value="Genomic_DNA"/>
</dbReference>
<dbReference type="EMBL" id="LR796975">
    <property type="protein sequence ID" value="CAB4179266.1"/>
    <property type="molecule type" value="Genomic_DNA"/>
</dbReference>